<evidence type="ECO:0000259" key="2">
    <source>
        <dbReference type="SMART" id="SM00849"/>
    </source>
</evidence>
<keyword evidence="3" id="KW-0378">Hydrolase</keyword>
<feature type="domain" description="Metallo-beta-lactamase" evidence="2">
    <location>
        <begin position="71"/>
        <end position="238"/>
    </location>
</feature>
<dbReference type="PANTHER" id="PTHR42951">
    <property type="entry name" value="METALLO-BETA-LACTAMASE DOMAIN-CONTAINING"/>
    <property type="match status" value="1"/>
</dbReference>
<dbReference type="InterPro" id="IPR036866">
    <property type="entry name" value="RibonucZ/Hydroxyglut_hydro"/>
</dbReference>
<organism evidence="3 4">
    <name type="scientific">Simiduia curdlanivorans</name>
    <dbReference type="NCBI Taxonomy" id="1492769"/>
    <lineage>
        <taxon>Bacteria</taxon>
        <taxon>Pseudomonadati</taxon>
        <taxon>Pseudomonadota</taxon>
        <taxon>Gammaproteobacteria</taxon>
        <taxon>Cellvibrionales</taxon>
        <taxon>Cellvibrionaceae</taxon>
        <taxon>Simiduia</taxon>
    </lineage>
</organism>
<dbReference type="PANTHER" id="PTHR42951:SF4">
    <property type="entry name" value="ACYL-COENZYME A THIOESTERASE MBLAC2"/>
    <property type="match status" value="1"/>
</dbReference>
<dbReference type="RefSeq" id="WP_380736094.1">
    <property type="nucleotide sequence ID" value="NZ_JBHSCX010000001.1"/>
</dbReference>
<name>A0ABV8V126_9GAMM</name>
<gene>
    <name evidence="3" type="ORF">ACFOX3_00300</name>
</gene>
<dbReference type="InterPro" id="IPR001279">
    <property type="entry name" value="Metallo-B-lactamas"/>
</dbReference>
<dbReference type="Proteomes" id="UP001595840">
    <property type="component" value="Unassembled WGS sequence"/>
</dbReference>
<comment type="caution">
    <text evidence="3">The sequence shown here is derived from an EMBL/GenBank/DDBJ whole genome shotgun (WGS) entry which is preliminary data.</text>
</comment>
<reference evidence="4" key="1">
    <citation type="journal article" date="2019" name="Int. J. Syst. Evol. Microbiol.">
        <title>The Global Catalogue of Microorganisms (GCM) 10K type strain sequencing project: providing services to taxonomists for standard genome sequencing and annotation.</title>
        <authorList>
            <consortium name="The Broad Institute Genomics Platform"/>
            <consortium name="The Broad Institute Genome Sequencing Center for Infectious Disease"/>
            <person name="Wu L."/>
            <person name="Ma J."/>
        </authorList>
    </citation>
    <scope>NUCLEOTIDE SEQUENCE [LARGE SCALE GENOMIC DNA]</scope>
    <source>
        <strain evidence="4">CECT 8570</strain>
    </source>
</reference>
<protein>
    <submittedName>
        <fullName evidence="3">MBL fold metallo-hydrolase</fullName>
        <ecNumber evidence="3">3.-.-.-</ecNumber>
    </submittedName>
</protein>
<dbReference type="EC" id="3.-.-.-" evidence="3"/>
<evidence type="ECO:0000313" key="4">
    <source>
        <dbReference type="Proteomes" id="UP001595840"/>
    </source>
</evidence>
<dbReference type="SUPFAM" id="SSF56281">
    <property type="entry name" value="Metallo-hydrolase/oxidoreductase"/>
    <property type="match status" value="1"/>
</dbReference>
<dbReference type="EMBL" id="JBHSCX010000001">
    <property type="protein sequence ID" value="MFC4360714.1"/>
    <property type="molecule type" value="Genomic_DNA"/>
</dbReference>
<keyword evidence="4" id="KW-1185">Reference proteome</keyword>
<sequence>MIALTYSTLSTAKTEREPNTHIAVPEPVIAKTQWLHGSPNCANNLDPAFDIYKHDSQSYILRQNKCLTFEAPFIYVLIGSNQIFVLDTGALDSPEHSLRTQLEGLIGLEQTTSKEWIIAHSHGHKDHYKGDAYFDNKPNTTLVPTTETAVKAYFKLEAWPKSVAEIDLGNRKLSIIPTPGHHNQGITIYDHQTQWLLTGDTLYPGYIYVKDWKDYRASINRLANFSKQHPISALLGAHIEMMDQAGTYYPIGTSYQPEEARLELSTAHLLELNERLKTAAKAQEIQFDNFIIKPMSGFQKALSRLVGWIVQ</sequence>
<dbReference type="Pfam" id="PF00753">
    <property type="entry name" value="Lactamase_B"/>
    <property type="match status" value="1"/>
</dbReference>
<evidence type="ECO:0000313" key="3">
    <source>
        <dbReference type="EMBL" id="MFC4360714.1"/>
    </source>
</evidence>
<dbReference type="GO" id="GO:0016787">
    <property type="term" value="F:hydrolase activity"/>
    <property type="evidence" value="ECO:0007669"/>
    <property type="project" value="UniProtKB-KW"/>
</dbReference>
<dbReference type="InterPro" id="IPR050855">
    <property type="entry name" value="NDM-1-like"/>
</dbReference>
<dbReference type="Gene3D" id="3.60.15.10">
    <property type="entry name" value="Ribonuclease Z/Hydroxyacylglutathione hydrolase-like"/>
    <property type="match status" value="1"/>
</dbReference>
<evidence type="ECO:0000256" key="1">
    <source>
        <dbReference type="ARBA" id="ARBA00005250"/>
    </source>
</evidence>
<accession>A0ABV8V126</accession>
<dbReference type="SMART" id="SM00849">
    <property type="entry name" value="Lactamase_B"/>
    <property type="match status" value="1"/>
</dbReference>
<proteinExistence type="inferred from homology"/>
<comment type="similarity">
    <text evidence="1">Belongs to the metallo-beta-lactamase superfamily. Class-B beta-lactamase family.</text>
</comment>